<accession>A0A5C2SP59</accession>
<dbReference type="InterPro" id="IPR013087">
    <property type="entry name" value="Znf_C2H2_type"/>
</dbReference>
<protein>
    <recommendedName>
        <fullName evidence="2">C2H2-type domain-containing protein</fullName>
    </recommendedName>
</protein>
<keyword evidence="1" id="KW-0863">Zinc-finger</keyword>
<evidence type="ECO:0000313" key="3">
    <source>
        <dbReference type="EMBL" id="RPD65603.1"/>
    </source>
</evidence>
<gene>
    <name evidence="3" type="ORF">L227DRAFT_216263</name>
</gene>
<evidence type="ECO:0000313" key="4">
    <source>
        <dbReference type="Proteomes" id="UP000313359"/>
    </source>
</evidence>
<dbReference type="Proteomes" id="UP000313359">
    <property type="component" value="Unassembled WGS sequence"/>
</dbReference>
<organism evidence="3 4">
    <name type="scientific">Lentinus tigrinus ALCF2SS1-6</name>
    <dbReference type="NCBI Taxonomy" id="1328759"/>
    <lineage>
        <taxon>Eukaryota</taxon>
        <taxon>Fungi</taxon>
        <taxon>Dikarya</taxon>
        <taxon>Basidiomycota</taxon>
        <taxon>Agaricomycotina</taxon>
        <taxon>Agaricomycetes</taxon>
        <taxon>Polyporales</taxon>
        <taxon>Polyporaceae</taxon>
        <taxon>Lentinus</taxon>
    </lineage>
</organism>
<dbReference type="STRING" id="1328759.A0A5C2SP59"/>
<keyword evidence="1" id="KW-0862">Zinc</keyword>
<evidence type="ECO:0000259" key="2">
    <source>
        <dbReference type="PROSITE" id="PS50157"/>
    </source>
</evidence>
<dbReference type="GO" id="GO:0008270">
    <property type="term" value="F:zinc ion binding"/>
    <property type="evidence" value="ECO:0007669"/>
    <property type="project" value="UniProtKB-KW"/>
</dbReference>
<evidence type="ECO:0000256" key="1">
    <source>
        <dbReference type="PROSITE-ProRule" id="PRU00042"/>
    </source>
</evidence>
<keyword evidence="1" id="KW-0479">Metal-binding</keyword>
<dbReference type="PROSITE" id="PS50157">
    <property type="entry name" value="ZINC_FINGER_C2H2_2"/>
    <property type="match status" value="1"/>
</dbReference>
<sequence>MDSFPNEHWETTSPHYSYTGFVDSVNKKRCEWEGCEVILDDISHGGLRRHFRDYHHAPRGDRLRCKWGNCCRSEEMLFENIPKHIAECHVKSMTQRCMYCNGTFARKDTLKRHQTAGCPALGQQPPSG</sequence>
<reference evidence="3" key="1">
    <citation type="journal article" date="2018" name="Genome Biol. Evol.">
        <title>Genomics and development of Lentinus tigrinus, a white-rot wood-decaying mushroom with dimorphic fruiting bodies.</title>
        <authorList>
            <person name="Wu B."/>
            <person name="Xu Z."/>
            <person name="Knudson A."/>
            <person name="Carlson A."/>
            <person name="Chen N."/>
            <person name="Kovaka S."/>
            <person name="LaButti K."/>
            <person name="Lipzen A."/>
            <person name="Pennachio C."/>
            <person name="Riley R."/>
            <person name="Schakwitz W."/>
            <person name="Umezawa K."/>
            <person name="Ohm R.A."/>
            <person name="Grigoriev I.V."/>
            <person name="Nagy L.G."/>
            <person name="Gibbons J."/>
            <person name="Hibbett D."/>
        </authorList>
    </citation>
    <scope>NUCLEOTIDE SEQUENCE [LARGE SCALE GENOMIC DNA]</scope>
    <source>
        <strain evidence="3">ALCF2SS1-6</strain>
    </source>
</reference>
<dbReference type="OrthoDB" id="2801792at2759"/>
<dbReference type="AlphaFoldDB" id="A0A5C2SP59"/>
<name>A0A5C2SP59_9APHY</name>
<dbReference type="EMBL" id="ML122252">
    <property type="protein sequence ID" value="RPD65603.1"/>
    <property type="molecule type" value="Genomic_DNA"/>
</dbReference>
<feature type="domain" description="C2H2-type" evidence="2">
    <location>
        <begin position="95"/>
        <end position="125"/>
    </location>
</feature>
<keyword evidence="4" id="KW-1185">Reference proteome</keyword>
<proteinExistence type="predicted"/>